<evidence type="ECO:0000313" key="2">
    <source>
        <dbReference type="Proteomes" id="UP000004057"/>
    </source>
</evidence>
<gene>
    <name evidence="1" type="ORF">SPM_003765</name>
</gene>
<proteinExistence type="predicted"/>
<name>A0AAI9T490_SPIME</name>
<comment type="caution">
    <text evidence="1">The sequence shown here is derived from an EMBL/GenBank/DDBJ whole genome shotgun (WGS) entry which is preliminary data.</text>
</comment>
<evidence type="ECO:0000313" key="1">
    <source>
        <dbReference type="EMBL" id="KAI93183.1"/>
    </source>
</evidence>
<dbReference type="EMBL" id="AGBZ02000001">
    <property type="protein sequence ID" value="KAI93183.1"/>
    <property type="molecule type" value="Genomic_DNA"/>
</dbReference>
<reference evidence="1 2" key="1">
    <citation type="journal article" date="2012" name="J. Proteome Res.">
        <title>Application of Spiroplasma melliferum proteogenomic profiling for the discovery of virulence factors and pathogenicity mechanisms in host-associated spiroplasmas.</title>
        <authorList>
            <person name="Alexeev D."/>
            <person name="Kostrjukova E."/>
            <person name="Aliper A."/>
            <person name="Popenko A."/>
            <person name="Bazaleev N."/>
            <person name="Tyakht A."/>
            <person name="Selezneva O."/>
            <person name="Akopian T."/>
            <person name="Prichodko E."/>
            <person name="Kondratov I."/>
            <person name="Chukin M."/>
            <person name="Demina I."/>
            <person name="Galyamina M."/>
            <person name="Kamashev D."/>
            <person name="Vanyushkina A."/>
            <person name="Ladygina V."/>
            <person name="Levitskii S."/>
            <person name="Lazarev V."/>
            <person name="Govorun V."/>
        </authorList>
    </citation>
    <scope>NUCLEOTIDE SEQUENCE [LARGE SCALE GENOMIC DNA]</scope>
    <source>
        <strain evidence="1 2">KC3</strain>
    </source>
</reference>
<dbReference type="AlphaFoldDB" id="A0AAI9T490"/>
<accession>A0AAI9T490</accession>
<sequence>MASKKLNETKQLQEVNNNLKINVNETMLVKMLTKSWKKSEPYLKLMEEYQNLNSNSSIDWNERYEKEYEKFVKLLLGENAQFKKIPGKKSSLFKKELTKNASSNKKTMGLNPSQLKLLAKRKLSRVEDLFPSRVVRGYQASQAAIESELKEPRQTFLNNNESVLANLTTEQVAKNEKLALDENINPVKVSSSSEEYENIISKLNPNQQRLIRQRNEHYGRFQSQTQGSKNNSLNEETIESLKGFNAQVKEHANNWGLNQNQLQLLSRRDNTKHDVHPYLNRAREGYHPEEDYSLSRDLKPRSLDEIKDQMNLSKNQLELLSRRNSHPSEWKQHMHQITHKKEKDETTIEINPEHVIKKRDQMVKESLSRSLGKTKKQIGGKYIRNFIKEEPKRKPIFKTDLYLDTDITRQINPLMVKPSKKIKPKLLTGKNEAIIPNLTFPNIISSKQEQPLLNGASQNSVPTKITVVKNNNKPLTEQKRKINDEYISTVDPKKRPNLKKLKYGNDYEKNNTNVSNLKTVKKQSNLVSERNDQTFISSKRKEPNLTLYTRKELKDYQINYADPTKKPDLTVDSAENQYTYAGYHPREIREIHRRQLEKLHQRLLKEKLIQKNMRKERRYQKKLNNKKVKPKPLPQILIEKYRTEGKKVVDGFLVERTNNEENETTNSNDKVVRN</sequence>
<protein>
    <submittedName>
        <fullName evidence="1">Uncharacterized protein</fullName>
    </submittedName>
</protein>
<dbReference type="RefSeq" id="WP_004029013.1">
    <property type="nucleotide sequence ID" value="NZ_AGBZ02000001.1"/>
</dbReference>
<organism evidence="1 2">
    <name type="scientific">Spiroplasma melliferum KC3</name>
    <dbReference type="NCBI Taxonomy" id="570509"/>
    <lineage>
        <taxon>Bacteria</taxon>
        <taxon>Bacillati</taxon>
        <taxon>Mycoplasmatota</taxon>
        <taxon>Mollicutes</taxon>
        <taxon>Entomoplasmatales</taxon>
        <taxon>Spiroplasmataceae</taxon>
        <taxon>Spiroplasma</taxon>
    </lineage>
</organism>
<dbReference type="Proteomes" id="UP000004057">
    <property type="component" value="Unassembled WGS sequence"/>
</dbReference>